<reference evidence="1" key="1">
    <citation type="submission" date="2022-11" db="EMBL/GenBank/DDBJ databases">
        <title>Genome Sequence of Boeremia exigua.</title>
        <authorList>
            <person name="Buettner E."/>
        </authorList>
    </citation>
    <scope>NUCLEOTIDE SEQUENCE</scope>
    <source>
        <strain evidence="1">CU02</strain>
    </source>
</reference>
<sequence length="430" mass="48089">MADTASWHLLPSDLLELQIGQIDLLMAMYPDDITISDQGAKVLDALRSALDESGVVDFNVAPVVSLELQLSITEADAPKEQSIKLDLTAPFTSESPQHPDEPPNFKVRIQQPSWMSRAATSQLQDTLPEAEDLLSTIEHVREAAARAHEESIRTQDTTASATLDSGPLVRVWFYFPSISTRSKRDDFITFAPAYNLTGFLYAGKPGLLCVEGGSQSIDEYMRFIKTESWGDIPAHHKKVSERYRESAERVFSDMTEITDTVGERRGQRQNRGDMKAVEEWLDERGLKEALTKVLIISSCPKVKRSIDQHAEALNDFEGKSLIPRRASWLPRLRLRRRAILICPILPITPSASDVIHKLGWELLCHLCAPSKMVVPEDACEACLWLCDLPEIILDTPGVDLEIGRSRDLEEALLKEHVNVDFKGGSTFTLD</sequence>
<comment type="caution">
    <text evidence="1">The sequence shown here is derived from an EMBL/GenBank/DDBJ whole genome shotgun (WGS) entry which is preliminary data.</text>
</comment>
<proteinExistence type="predicted"/>
<protein>
    <submittedName>
        <fullName evidence="1">Uncharacterized protein</fullName>
    </submittedName>
</protein>
<evidence type="ECO:0000313" key="1">
    <source>
        <dbReference type="EMBL" id="KAJ8109706.1"/>
    </source>
</evidence>
<dbReference type="EMBL" id="JAPHNI010000581">
    <property type="protein sequence ID" value="KAJ8109706.1"/>
    <property type="molecule type" value="Genomic_DNA"/>
</dbReference>
<keyword evidence="2" id="KW-1185">Reference proteome</keyword>
<evidence type="ECO:0000313" key="2">
    <source>
        <dbReference type="Proteomes" id="UP001153331"/>
    </source>
</evidence>
<gene>
    <name evidence="1" type="ORF">OPT61_g7265</name>
</gene>
<dbReference type="Proteomes" id="UP001153331">
    <property type="component" value="Unassembled WGS sequence"/>
</dbReference>
<organism evidence="1 2">
    <name type="scientific">Boeremia exigua</name>
    <dbReference type="NCBI Taxonomy" id="749465"/>
    <lineage>
        <taxon>Eukaryota</taxon>
        <taxon>Fungi</taxon>
        <taxon>Dikarya</taxon>
        <taxon>Ascomycota</taxon>
        <taxon>Pezizomycotina</taxon>
        <taxon>Dothideomycetes</taxon>
        <taxon>Pleosporomycetidae</taxon>
        <taxon>Pleosporales</taxon>
        <taxon>Pleosporineae</taxon>
        <taxon>Didymellaceae</taxon>
        <taxon>Boeremia</taxon>
    </lineage>
</organism>
<accession>A0ACC2I362</accession>
<name>A0ACC2I362_9PLEO</name>